<reference evidence="1" key="1">
    <citation type="submission" date="2023-04" db="EMBL/GenBank/DDBJ databases">
        <title>Draft Genome sequencing of Naganishia species isolated from polar environments using Oxford Nanopore Technology.</title>
        <authorList>
            <person name="Leo P."/>
            <person name="Venkateswaran K."/>
        </authorList>
    </citation>
    <scope>NUCLEOTIDE SEQUENCE</scope>
    <source>
        <strain evidence="1">DBVPG 5303</strain>
    </source>
</reference>
<keyword evidence="2" id="KW-1185">Reference proteome</keyword>
<organism evidence="1 2">
    <name type="scientific">Naganishia onofrii</name>
    <dbReference type="NCBI Taxonomy" id="1851511"/>
    <lineage>
        <taxon>Eukaryota</taxon>
        <taxon>Fungi</taxon>
        <taxon>Dikarya</taxon>
        <taxon>Basidiomycota</taxon>
        <taxon>Agaricomycotina</taxon>
        <taxon>Tremellomycetes</taxon>
        <taxon>Filobasidiales</taxon>
        <taxon>Filobasidiaceae</taxon>
        <taxon>Naganishia</taxon>
    </lineage>
</organism>
<sequence>MSPATDAARIPFPSATSSTPNGLGSRQQSQTGLTAPTSNSATLPRRSTNLSRPSPLSRLHSSPVPNTQETPRSEIRPSSFKAPPSPCYVHSHLEKYGHLPPEQPYFPWSSTGPNTAVGSGHIQDGQRKAEDGQPQIRTQKVDPFGGSADKANSTTQGGLQKMKDPCETGEISPGLSAVSTFSSNDPDGPSARHRLQVSAPAWEDLDDAEDGGSITRQLAETATGVREMSKQLGRTKVKSNIQHVLIVTKARDNGLIKLTREVAVYLMNKKTGSNGRSNGNGRGMVVYVDAQLRTSKRFNAAGLERERPEFFKPLPRRRASSSASVHTLSTSMSDVSLLSRANSSSGAKRRSDVGRDAENEQGQLRYWTADMCSNTPNLFDFVVTLGGDGTVLFTSWLFQRIVPPVLPFALGSLGFLTNFDYANFRKTIDNVVDDGIRVNLRMRFTCVVYRAIAPEEDKRKGPSRKAIKSTGGDILISRVGRDGWESVESSNAGAPPCKQKKDKEIMCYSTRPVETFEVLNDLVVDRGPSPYVSLLELFGDDHHLTTVQADGLCIATPTGSTAYSLSAGGSLVHPGIPAILISPICPHTLSFRPMLLPDSMEVRVCVPYNSRSTAWASFDGRGRIELKQGDYIKITASKYPFPTVCAEERSVDWFHSISRTLRWNEREKQKSFVVVEEDRPKEAKEKSSKRVENHGNAKAIESVRDDKARIKVSKQEAQDGQDSLAEKTQEESTRQTKLRGEKVEPLETSSEEEENEEEEEEGFDIDDISTPTQESTSPKESKDEPIARPKYSSKRPSQLLGLDGMKSGVDTPDRFIFPHKQTTSTALSPNAFATALDKGLTRLSELDRKAIKQDGTARPLDKGQPEPLHDHEVGQRDHIGEPGSLLHTAGHSIPSGRAALLPGRLRGDEDASDPKTPKTSSASGSKPIGHSPPATARYEHDREASEPSRRRTKVLAFYGQDESDSSGDEDAYNSDHHDGREG</sequence>
<accession>A0ACC2XQ63</accession>
<name>A0ACC2XQ63_9TREE</name>
<gene>
    <name evidence="1" type="ORF">QFC24_002761</name>
</gene>
<dbReference type="Proteomes" id="UP001234202">
    <property type="component" value="Unassembled WGS sequence"/>
</dbReference>
<proteinExistence type="predicted"/>
<protein>
    <submittedName>
        <fullName evidence="1">Uncharacterized protein</fullName>
    </submittedName>
</protein>
<dbReference type="EMBL" id="JASBWV010000008">
    <property type="protein sequence ID" value="KAJ9124832.1"/>
    <property type="molecule type" value="Genomic_DNA"/>
</dbReference>
<evidence type="ECO:0000313" key="2">
    <source>
        <dbReference type="Proteomes" id="UP001234202"/>
    </source>
</evidence>
<comment type="caution">
    <text evidence="1">The sequence shown here is derived from an EMBL/GenBank/DDBJ whole genome shotgun (WGS) entry which is preliminary data.</text>
</comment>
<evidence type="ECO:0000313" key="1">
    <source>
        <dbReference type="EMBL" id="KAJ9124832.1"/>
    </source>
</evidence>